<dbReference type="GO" id="GO:0046872">
    <property type="term" value="F:metal ion binding"/>
    <property type="evidence" value="ECO:0007669"/>
    <property type="project" value="UniProtKB-KW"/>
</dbReference>
<dbReference type="PANTHER" id="PTHR37984">
    <property type="entry name" value="PROTEIN CBG26694"/>
    <property type="match status" value="1"/>
</dbReference>
<keyword evidence="9" id="KW-0378">Hydrolase</keyword>
<evidence type="ECO:0000256" key="5">
    <source>
        <dbReference type="ARBA" id="ARBA00022722"/>
    </source>
</evidence>
<dbReference type="GO" id="GO:0004190">
    <property type="term" value="F:aspartic-type endopeptidase activity"/>
    <property type="evidence" value="ECO:0007669"/>
    <property type="project" value="UniProtKB-KW"/>
</dbReference>
<dbReference type="InterPro" id="IPR016197">
    <property type="entry name" value="Chromo-like_dom_sf"/>
</dbReference>
<keyword evidence="10" id="KW-0460">Magnesium</keyword>
<keyword evidence="4" id="KW-0548">Nucleotidyltransferase</keyword>
<dbReference type="SUPFAM" id="SSF56672">
    <property type="entry name" value="DNA/RNA polymerases"/>
    <property type="match status" value="1"/>
</dbReference>
<evidence type="ECO:0000256" key="8">
    <source>
        <dbReference type="ARBA" id="ARBA00022759"/>
    </source>
</evidence>
<evidence type="ECO:0000256" key="14">
    <source>
        <dbReference type="ARBA" id="ARBA00023125"/>
    </source>
</evidence>
<proteinExistence type="predicted"/>
<keyword evidence="14" id="KW-0238">DNA-binding</keyword>
<feature type="domain" description="Chromo" evidence="17">
    <location>
        <begin position="856"/>
        <end position="914"/>
    </location>
</feature>
<dbReference type="GO" id="GO:0006508">
    <property type="term" value="P:proteolysis"/>
    <property type="evidence" value="ECO:0007669"/>
    <property type="project" value="UniProtKB-KW"/>
</dbReference>
<dbReference type="GO" id="GO:0004519">
    <property type="term" value="F:endonuclease activity"/>
    <property type="evidence" value="ECO:0007669"/>
    <property type="project" value="UniProtKB-KW"/>
</dbReference>
<dbReference type="Pfam" id="PF03732">
    <property type="entry name" value="Retrotrans_gag"/>
    <property type="match status" value="1"/>
</dbReference>
<dbReference type="InterPro" id="IPR043128">
    <property type="entry name" value="Rev_trsase/Diguanyl_cyclase"/>
</dbReference>
<dbReference type="EMBL" id="FWEW01002753">
    <property type="protein sequence ID" value="SLM38743.1"/>
    <property type="molecule type" value="Genomic_DNA"/>
</dbReference>
<dbReference type="InterPro" id="IPR050951">
    <property type="entry name" value="Retrovirus_Pol_polyprotein"/>
</dbReference>
<keyword evidence="13" id="KW-0239">DNA-directed DNA polymerase</keyword>
<dbReference type="InterPro" id="IPR043502">
    <property type="entry name" value="DNA/RNA_pol_sf"/>
</dbReference>
<name>A0A1W5D6J4_9LECA</name>
<feature type="domain" description="Reverse transcriptase" evidence="18">
    <location>
        <begin position="293"/>
        <end position="472"/>
    </location>
</feature>
<dbReference type="GO" id="GO:0003964">
    <property type="term" value="F:RNA-directed DNA polymerase activity"/>
    <property type="evidence" value="ECO:0007669"/>
    <property type="project" value="UniProtKB-KW"/>
</dbReference>
<dbReference type="InterPro" id="IPR005162">
    <property type="entry name" value="Retrotrans_gag_dom"/>
</dbReference>
<keyword evidence="2" id="KW-0645">Protease</keyword>
<keyword evidence="15" id="KW-0233">DNA recombination</keyword>
<keyword evidence="20" id="KW-1185">Reference proteome</keyword>
<dbReference type="Gene3D" id="3.10.10.10">
    <property type="entry name" value="HIV Type 1 Reverse Transcriptase, subunit A, domain 1"/>
    <property type="match status" value="1"/>
</dbReference>
<dbReference type="CDD" id="cd00024">
    <property type="entry name" value="CD_CSD"/>
    <property type="match status" value="1"/>
</dbReference>
<keyword evidence="8" id="KW-0255">Endonuclease</keyword>
<dbReference type="Pfam" id="PF00385">
    <property type="entry name" value="Chromo"/>
    <property type="match status" value="1"/>
</dbReference>
<dbReference type="GO" id="GO:0006338">
    <property type="term" value="P:chromatin remodeling"/>
    <property type="evidence" value="ECO:0007669"/>
    <property type="project" value="UniProtKB-ARBA"/>
</dbReference>
<dbReference type="Pfam" id="PF00078">
    <property type="entry name" value="RVT_1"/>
    <property type="match status" value="1"/>
</dbReference>
<keyword evidence="12 19" id="KW-0695">RNA-directed DNA polymerase</keyword>
<accession>A0A1W5D6J4</accession>
<evidence type="ECO:0000256" key="15">
    <source>
        <dbReference type="ARBA" id="ARBA00023172"/>
    </source>
</evidence>
<evidence type="ECO:0000313" key="19">
    <source>
        <dbReference type="EMBL" id="SLM38743.1"/>
    </source>
</evidence>
<evidence type="ECO:0000256" key="10">
    <source>
        <dbReference type="ARBA" id="ARBA00022842"/>
    </source>
</evidence>
<evidence type="ECO:0000256" key="13">
    <source>
        <dbReference type="ARBA" id="ARBA00022932"/>
    </source>
</evidence>
<dbReference type="Pfam" id="PF17917">
    <property type="entry name" value="RT_RNaseH"/>
    <property type="match status" value="1"/>
</dbReference>
<reference evidence="20" key="1">
    <citation type="submission" date="2017-03" db="EMBL/GenBank/DDBJ databases">
        <authorList>
            <person name="Sharma R."/>
            <person name="Thines M."/>
        </authorList>
    </citation>
    <scope>NUCLEOTIDE SEQUENCE [LARGE SCALE GENOMIC DNA]</scope>
</reference>
<evidence type="ECO:0000256" key="11">
    <source>
        <dbReference type="ARBA" id="ARBA00022908"/>
    </source>
</evidence>
<feature type="region of interest" description="Disordered" evidence="16">
    <location>
        <begin position="907"/>
        <end position="934"/>
    </location>
</feature>
<dbReference type="InterPro" id="IPR056924">
    <property type="entry name" value="SH3_Tf2-1"/>
</dbReference>
<dbReference type="InterPro" id="IPR000953">
    <property type="entry name" value="Chromo/chromo_shadow_dom"/>
</dbReference>
<dbReference type="Pfam" id="PF24626">
    <property type="entry name" value="SH3_Tf2-1"/>
    <property type="match status" value="1"/>
</dbReference>
<protein>
    <submittedName>
        <fullName evidence="19">Reverse transcriptase domain</fullName>
    </submittedName>
</protein>
<evidence type="ECO:0000259" key="17">
    <source>
        <dbReference type="PROSITE" id="PS50013"/>
    </source>
</evidence>
<dbReference type="Proteomes" id="UP000192927">
    <property type="component" value="Unassembled WGS sequence"/>
</dbReference>
<evidence type="ECO:0000256" key="2">
    <source>
        <dbReference type="ARBA" id="ARBA00022670"/>
    </source>
</evidence>
<keyword evidence="5" id="KW-0540">Nuclease</keyword>
<dbReference type="GO" id="GO:0015074">
    <property type="term" value="P:DNA integration"/>
    <property type="evidence" value="ECO:0007669"/>
    <property type="project" value="UniProtKB-KW"/>
</dbReference>
<evidence type="ECO:0000256" key="12">
    <source>
        <dbReference type="ARBA" id="ARBA00022918"/>
    </source>
</evidence>
<evidence type="ECO:0000256" key="6">
    <source>
        <dbReference type="ARBA" id="ARBA00022723"/>
    </source>
</evidence>
<keyword evidence="7" id="KW-0064">Aspartyl protease</keyword>
<dbReference type="CDD" id="cd01647">
    <property type="entry name" value="RT_LTR"/>
    <property type="match status" value="1"/>
</dbReference>
<dbReference type="Gene3D" id="3.30.70.270">
    <property type="match status" value="2"/>
</dbReference>
<dbReference type="InterPro" id="IPR041588">
    <property type="entry name" value="Integrase_H2C2"/>
</dbReference>
<dbReference type="PANTHER" id="PTHR37984:SF5">
    <property type="entry name" value="PROTEIN NYNRIN-LIKE"/>
    <property type="match status" value="1"/>
</dbReference>
<keyword evidence="11" id="KW-0229">DNA integration</keyword>
<dbReference type="AlphaFoldDB" id="A0A1W5D6J4"/>
<dbReference type="PROSITE" id="PS50878">
    <property type="entry name" value="RT_POL"/>
    <property type="match status" value="1"/>
</dbReference>
<dbReference type="InterPro" id="IPR041373">
    <property type="entry name" value="RT_RNaseH"/>
</dbReference>
<organism evidence="19 20">
    <name type="scientific">Lasallia pustulata</name>
    <dbReference type="NCBI Taxonomy" id="136370"/>
    <lineage>
        <taxon>Eukaryota</taxon>
        <taxon>Fungi</taxon>
        <taxon>Dikarya</taxon>
        <taxon>Ascomycota</taxon>
        <taxon>Pezizomycotina</taxon>
        <taxon>Lecanoromycetes</taxon>
        <taxon>OSLEUM clade</taxon>
        <taxon>Umbilicariomycetidae</taxon>
        <taxon>Umbilicariales</taxon>
        <taxon>Umbilicariaceae</taxon>
        <taxon>Lasallia</taxon>
    </lineage>
</organism>
<dbReference type="Pfam" id="PF17921">
    <property type="entry name" value="Integrase_H2C2"/>
    <property type="match status" value="1"/>
</dbReference>
<dbReference type="Gene3D" id="1.10.340.70">
    <property type="match status" value="1"/>
</dbReference>
<keyword evidence="3" id="KW-0808">Transferase</keyword>
<dbReference type="InterPro" id="IPR023780">
    <property type="entry name" value="Chromo_domain"/>
</dbReference>
<evidence type="ECO:0000256" key="1">
    <source>
        <dbReference type="ARBA" id="ARBA00011353"/>
    </source>
</evidence>
<dbReference type="InterPro" id="IPR000477">
    <property type="entry name" value="RT_dom"/>
</dbReference>
<evidence type="ECO:0000259" key="18">
    <source>
        <dbReference type="PROSITE" id="PS50878"/>
    </source>
</evidence>
<dbReference type="GO" id="GO:0003887">
    <property type="term" value="F:DNA-directed DNA polymerase activity"/>
    <property type="evidence" value="ECO:0007669"/>
    <property type="project" value="UniProtKB-KW"/>
</dbReference>
<dbReference type="SUPFAM" id="SSF54160">
    <property type="entry name" value="Chromo domain-like"/>
    <property type="match status" value="1"/>
</dbReference>
<dbReference type="CDD" id="cd09274">
    <property type="entry name" value="RNase_HI_RT_Ty3"/>
    <property type="match status" value="1"/>
</dbReference>
<dbReference type="FunFam" id="3.10.20.370:FF:000001">
    <property type="entry name" value="Retrovirus-related Pol polyprotein from transposon 17.6-like protein"/>
    <property type="match status" value="1"/>
</dbReference>
<evidence type="ECO:0000256" key="4">
    <source>
        <dbReference type="ARBA" id="ARBA00022695"/>
    </source>
</evidence>
<dbReference type="SMART" id="SM00298">
    <property type="entry name" value="CHROMO"/>
    <property type="match status" value="1"/>
</dbReference>
<evidence type="ECO:0000256" key="3">
    <source>
        <dbReference type="ARBA" id="ARBA00022679"/>
    </source>
</evidence>
<dbReference type="PROSITE" id="PS50013">
    <property type="entry name" value="CHROMO_2"/>
    <property type="match status" value="1"/>
</dbReference>
<dbReference type="Gene3D" id="2.40.50.40">
    <property type="match status" value="1"/>
</dbReference>
<comment type="subunit">
    <text evidence="1">Component of the NuA4 histone acetyltransferase complex.</text>
</comment>
<keyword evidence="6" id="KW-0479">Metal-binding</keyword>
<dbReference type="GO" id="GO:0003677">
    <property type="term" value="F:DNA binding"/>
    <property type="evidence" value="ECO:0007669"/>
    <property type="project" value="UniProtKB-KW"/>
</dbReference>
<evidence type="ECO:0000313" key="20">
    <source>
        <dbReference type="Proteomes" id="UP000192927"/>
    </source>
</evidence>
<sequence length="934" mass="108554">MSTTGSTQGGSRAAAPRAEVVTTKSLKLATPTIFTGDRKKLDTFLSQLALYFKFNSSSFVTDADKIQYAAYYLQGEAEEWFRPYIQEYTDNEDNPSQAEESTRRMFASCNRSKSEIRIVFGDIDRERTAERELMQLRQTKSAADYTMHFMRLSTATNWEDAALMAMFYAGLKDAVKDEIARGERLHDLWAVTTMAIRIDNRLYERRKEKGQTAYSDEQKTAAYMSGHKRNKNWHHRNDKYGPRPMEIDTIKLKKKKTFDGDCYNCGKNPEKQPIYPISEAKLEVLRKYIDENKVKGFIRKSTSPVGYPILFVQKKDGTQRLYVNYRKLNAITVKNSYPLPLISELQDRLQKAKWFTKLDVRQAYHQIQMKAGEEWKTAFRTRLGHFEYRVIPFGLTNTPASFQSYINNVLREYLDVFATVYINDILIYSETEEEHRTHVRKVLTASQMEDLQLSLEKSEFHKQEINFLGYIIRPGELGMDPNKVTAIQEWPEPKTVKEVQVFLGFANFYRRFIERVTNGVETDASDGAFGACLGQQKDKKLVPVAFYSQELAPAELNYKIHDKELLAIVDALKQWRVYLEGSKTEVKVYSDHKNLESFTTTKLIREALTKDKAMKDLCTPNQEPGSLFEDKDGILWFNGKCYVPKSARDWVIRTCHDDRVQGHQGIKRTLDKVATHWYIPRARHEVEEYIQKCDKCQGSKHARHAPYERLQPVPTINQPWKMIAFNFIMKLPVSQEPMTQQYYDTILVVTNKLTKYGKFVPYLEGSSAEELAYAFYKYVVTDHGLPTQIILDRDKLVVRPFHIKKALGPEVYKLELPKSMKIHPVFHITVLELAHPSIPVATQVLTLETDNNDKEYVVEKVLQSQLVDGQLQYLVKWKGYSMNNNMWEPASQFTSKKVLQDFHRHHPEQPRTIMPQGNQEIRRRGQVEQRRSDP</sequence>
<feature type="compositionally biased region" description="Basic and acidic residues" evidence="16">
    <location>
        <begin position="920"/>
        <end position="934"/>
    </location>
</feature>
<evidence type="ECO:0000256" key="16">
    <source>
        <dbReference type="SAM" id="MobiDB-lite"/>
    </source>
</evidence>
<dbReference type="GO" id="GO:0006310">
    <property type="term" value="P:DNA recombination"/>
    <property type="evidence" value="ECO:0007669"/>
    <property type="project" value="UniProtKB-KW"/>
</dbReference>
<evidence type="ECO:0000256" key="7">
    <source>
        <dbReference type="ARBA" id="ARBA00022750"/>
    </source>
</evidence>
<evidence type="ECO:0000256" key="9">
    <source>
        <dbReference type="ARBA" id="ARBA00022801"/>
    </source>
</evidence>